<reference evidence="3" key="1">
    <citation type="submission" date="2023-07" db="EMBL/GenBank/DDBJ databases">
        <title>A collection of bacterial strains from the Burkholderia cepacia Research Laboratory and Repository.</title>
        <authorList>
            <person name="Lipuma J."/>
            <person name="Spilker T."/>
            <person name="Caverly L."/>
        </authorList>
    </citation>
    <scope>NUCLEOTIDE SEQUENCE</scope>
    <source>
        <strain evidence="3">AU42020</strain>
    </source>
</reference>
<dbReference type="Pfam" id="PF12395">
    <property type="entry name" value="DUF3658"/>
    <property type="match status" value="1"/>
</dbReference>
<dbReference type="EMBL" id="JAUJSQ010000022">
    <property type="protein sequence ID" value="MDN7936215.1"/>
    <property type="molecule type" value="Genomic_DNA"/>
</dbReference>
<dbReference type="Proteomes" id="UP001171606">
    <property type="component" value="Unassembled WGS sequence"/>
</dbReference>
<proteinExistence type="predicted"/>
<protein>
    <submittedName>
        <fullName evidence="3">DUF1835 domain-containing protein</fullName>
    </submittedName>
</protein>
<evidence type="ECO:0000259" key="2">
    <source>
        <dbReference type="Pfam" id="PF12395"/>
    </source>
</evidence>
<keyword evidence="4" id="KW-1185">Reference proteome</keyword>
<name>A0ABT8PNK1_9BURK</name>
<dbReference type="InterPro" id="IPR022123">
    <property type="entry name" value="DUF3658"/>
</dbReference>
<evidence type="ECO:0000313" key="3">
    <source>
        <dbReference type="EMBL" id="MDN7936215.1"/>
    </source>
</evidence>
<feature type="domain" description="DUF1835" evidence="1">
    <location>
        <begin position="4"/>
        <end position="120"/>
    </location>
</feature>
<dbReference type="RefSeq" id="WP_175913555.1">
    <property type="nucleotide sequence ID" value="NZ_CADFDC010000010.1"/>
</dbReference>
<accession>A0ABT8PNK1</accession>
<dbReference type="Pfam" id="PF08874">
    <property type="entry name" value="DUF1835"/>
    <property type="match status" value="1"/>
</dbReference>
<feature type="domain" description="DUF3658" evidence="2">
    <location>
        <begin position="158"/>
        <end position="256"/>
    </location>
</feature>
<gene>
    <name evidence="3" type="ORF">QZM52_33590</name>
</gene>
<evidence type="ECO:0000313" key="4">
    <source>
        <dbReference type="Proteomes" id="UP001171606"/>
    </source>
</evidence>
<comment type="caution">
    <text evidence="3">The sequence shown here is derived from an EMBL/GenBank/DDBJ whole genome shotgun (WGS) entry which is preliminary data.</text>
</comment>
<sequence length="275" mass="30315">MSTIHVIQGGTAAASLREALAQAGRHDEHVVGLLDDLGFGPLKGADETPDTRAAFWRRVLGDQIPDWNAEIEGEFARLDQLAMDTGQVVVWHAPSVGDKLLLRRVAYHLRNVPQRLNEVRLSAADLDPAQRASLSRTDQACATGMFSPAELARKRPVAAPISVLRIGRLALEWQEAKHLNAELRYWVSNTIKSGHYEDLDALILARAQADWLPARRLVGGIMADADRGGLFVSDAIAWWRCRELAAAGRLELQDDTPDALSFTQVRTARTATPHR</sequence>
<organism evidence="3 4">
    <name type="scientific">Burkholderia metallica</name>
    <dbReference type="NCBI Taxonomy" id="488729"/>
    <lineage>
        <taxon>Bacteria</taxon>
        <taxon>Pseudomonadati</taxon>
        <taxon>Pseudomonadota</taxon>
        <taxon>Betaproteobacteria</taxon>
        <taxon>Burkholderiales</taxon>
        <taxon>Burkholderiaceae</taxon>
        <taxon>Burkholderia</taxon>
        <taxon>Burkholderia cepacia complex</taxon>
    </lineage>
</organism>
<evidence type="ECO:0000259" key="1">
    <source>
        <dbReference type="Pfam" id="PF08874"/>
    </source>
</evidence>
<dbReference type="InterPro" id="IPR014973">
    <property type="entry name" value="DUF1835"/>
</dbReference>